<dbReference type="InterPro" id="IPR011009">
    <property type="entry name" value="Kinase-like_dom_sf"/>
</dbReference>
<dbReference type="PROSITE" id="PS00107">
    <property type="entry name" value="PROTEIN_KINASE_ATP"/>
    <property type="match status" value="1"/>
</dbReference>
<organism evidence="7 8">
    <name type="scientific">Rhizoctonia solani</name>
    <dbReference type="NCBI Taxonomy" id="456999"/>
    <lineage>
        <taxon>Eukaryota</taxon>
        <taxon>Fungi</taxon>
        <taxon>Dikarya</taxon>
        <taxon>Basidiomycota</taxon>
        <taxon>Agaricomycotina</taxon>
        <taxon>Agaricomycetes</taxon>
        <taxon>Cantharellales</taxon>
        <taxon>Ceratobasidiaceae</taxon>
        <taxon>Rhizoctonia</taxon>
    </lineage>
</organism>
<keyword evidence="3 4" id="KW-0067">ATP-binding</keyword>
<accession>A0A8H3DS26</accession>
<protein>
    <recommendedName>
        <fullName evidence="1">non-specific serine/threonine protein kinase</fullName>
        <ecNumber evidence="1">2.7.11.1</ecNumber>
    </recommendedName>
</protein>
<evidence type="ECO:0000256" key="3">
    <source>
        <dbReference type="ARBA" id="ARBA00022840"/>
    </source>
</evidence>
<dbReference type="PROSITE" id="PS50011">
    <property type="entry name" value="PROTEIN_KINASE_DOM"/>
    <property type="match status" value="1"/>
</dbReference>
<dbReference type="Gene3D" id="1.10.510.10">
    <property type="entry name" value="Transferase(Phosphotransferase) domain 1"/>
    <property type="match status" value="1"/>
</dbReference>
<evidence type="ECO:0000256" key="2">
    <source>
        <dbReference type="ARBA" id="ARBA00022741"/>
    </source>
</evidence>
<dbReference type="SMART" id="SM00220">
    <property type="entry name" value="S_TKc"/>
    <property type="match status" value="1"/>
</dbReference>
<comment type="caution">
    <text evidence="7">The sequence shown here is derived from an EMBL/GenBank/DDBJ whole genome shotgun (WGS) entry which is preliminary data.</text>
</comment>
<reference evidence="7" key="1">
    <citation type="submission" date="2021-01" db="EMBL/GenBank/DDBJ databases">
        <authorList>
            <person name="Kaushik A."/>
        </authorList>
    </citation>
    <scope>NUCLEOTIDE SEQUENCE</scope>
    <source>
        <strain evidence="7">AG5</strain>
    </source>
</reference>
<dbReference type="InterPro" id="IPR000719">
    <property type="entry name" value="Prot_kinase_dom"/>
</dbReference>
<dbReference type="PROSITE" id="PS00108">
    <property type="entry name" value="PROTEIN_KINASE_ST"/>
    <property type="match status" value="1"/>
</dbReference>
<evidence type="ECO:0000256" key="1">
    <source>
        <dbReference type="ARBA" id="ARBA00012513"/>
    </source>
</evidence>
<dbReference type="SUPFAM" id="SSF56112">
    <property type="entry name" value="Protein kinase-like (PK-like)"/>
    <property type="match status" value="1"/>
</dbReference>
<dbReference type="EMBL" id="CAJNJQ010000434">
    <property type="protein sequence ID" value="CAE7077962.1"/>
    <property type="molecule type" value="Genomic_DNA"/>
</dbReference>
<dbReference type="InterPro" id="IPR008271">
    <property type="entry name" value="Ser/Thr_kinase_AS"/>
</dbReference>
<dbReference type="EC" id="2.7.11.1" evidence="1"/>
<dbReference type="PANTHER" id="PTHR11909">
    <property type="entry name" value="CASEIN KINASE-RELATED"/>
    <property type="match status" value="1"/>
</dbReference>
<dbReference type="GO" id="GO:0004674">
    <property type="term" value="F:protein serine/threonine kinase activity"/>
    <property type="evidence" value="ECO:0007669"/>
    <property type="project" value="UniProtKB-EC"/>
</dbReference>
<evidence type="ECO:0000256" key="5">
    <source>
        <dbReference type="SAM" id="MobiDB-lite"/>
    </source>
</evidence>
<dbReference type="Proteomes" id="UP000663827">
    <property type="component" value="Unassembled WGS sequence"/>
</dbReference>
<proteinExistence type="predicted"/>
<feature type="compositionally biased region" description="Low complexity" evidence="5">
    <location>
        <begin position="385"/>
        <end position="401"/>
    </location>
</feature>
<name>A0A8H3DS26_9AGAM</name>
<gene>
    <name evidence="7" type="ORF">RDB_LOCUS21487</name>
</gene>
<evidence type="ECO:0000256" key="4">
    <source>
        <dbReference type="PROSITE-ProRule" id="PRU10141"/>
    </source>
</evidence>
<dbReference type="FunFam" id="1.10.510.10:FF:001123">
    <property type="entry name" value="CK1/CK1/CK1-D protein kinase"/>
    <property type="match status" value="1"/>
</dbReference>
<evidence type="ECO:0000313" key="7">
    <source>
        <dbReference type="EMBL" id="CAE7077962.1"/>
    </source>
</evidence>
<feature type="binding site" evidence="4">
    <location>
        <position position="45"/>
    </location>
    <ligand>
        <name>ATP</name>
        <dbReference type="ChEBI" id="CHEBI:30616"/>
    </ligand>
</feature>
<sequence length="569" mass="62071">MSSNVTQSPAVVGQYYQVGKKIGEGSFGVVFEGTNMLNNQTVAIKFEPRKSDAPQLRDEWRSYRMLAGSRECITLAPRACTMCLLSICLGLLHNVLVIDLFGPNLEDLFDMCGRRFSLKTVCLAARQMITRVQTIHEKNLIYRDIKPDNFLIGLPGTRTANVIHMIDFGMAKLWRDPKTKQHIPYRERKSLSGTARYMSINTHLGREQSRRDDLEGLGHVFMYFLRGGLPWQGLKAATNKQKYEKIGEKKQTTAVAELCAGFPEETAIYMNYVRKLGFEETPDYDFLRELFTKMLKDAGEVDDGVMDWMLLNGGKGWEASISMISLHLFVSSQLLLLRRDTSTLLRLHVKAAEDTAITIPQAARTNNRLSQLQQQSSQTPMGSNVAVAGVPAPGTATPTRRTTGGVMQVVERAGSPVVNHPYASVERTSTALDGAGSGRTPRPAPPADAFHPPGAGANYGRTSVVQGGVGMGGVGAAAPVSPVAGYSSPSPHPYASPYPQHPSGTATNLGGLMAPTPGAQSRPESSIQVQGPTVEQQVMRHQQLNGDLEPERKKGGFAKFLDVLLCRAV</sequence>
<keyword evidence="2 4" id="KW-0547">Nucleotide-binding</keyword>
<dbReference type="GO" id="GO:0005524">
    <property type="term" value="F:ATP binding"/>
    <property type="evidence" value="ECO:0007669"/>
    <property type="project" value="UniProtKB-UniRule"/>
</dbReference>
<feature type="compositionally biased region" description="Low complexity" evidence="5">
    <location>
        <begin position="369"/>
        <end position="378"/>
    </location>
</feature>
<evidence type="ECO:0000313" key="8">
    <source>
        <dbReference type="Proteomes" id="UP000663827"/>
    </source>
</evidence>
<feature type="region of interest" description="Disordered" evidence="5">
    <location>
        <begin position="367"/>
        <end position="401"/>
    </location>
</feature>
<evidence type="ECO:0000259" key="6">
    <source>
        <dbReference type="PROSITE" id="PS50011"/>
    </source>
</evidence>
<dbReference type="InterPro" id="IPR050235">
    <property type="entry name" value="CK1_Ser-Thr_kinase"/>
</dbReference>
<dbReference type="AlphaFoldDB" id="A0A8H3DS26"/>
<dbReference type="InterPro" id="IPR017441">
    <property type="entry name" value="Protein_kinase_ATP_BS"/>
</dbReference>
<dbReference type="Pfam" id="PF00069">
    <property type="entry name" value="Pkinase"/>
    <property type="match status" value="1"/>
</dbReference>
<feature type="domain" description="Protein kinase" evidence="6">
    <location>
        <begin position="16"/>
        <end position="330"/>
    </location>
</feature>